<dbReference type="Pfam" id="PF00296">
    <property type="entry name" value="Bac_luciferase"/>
    <property type="match status" value="1"/>
</dbReference>
<evidence type="ECO:0000313" key="5">
    <source>
        <dbReference type="Proteomes" id="UP001139648"/>
    </source>
</evidence>
<dbReference type="InterPro" id="IPR050564">
    <property type="entry name" value="F420-G6PD/mer"/>
</dbReference>
<dbReference type="SUPFAM" id="SSF51679">
    <property type="entry name" value="Bacterial luciferase-like"/>
    <property type="match status" value="1"/>
</dbReference>
<protein>
    <submittedName>
        <fullName evidence="4">Alkanesulfonate monooxygenase SsuD/methylene tetrahydromethanopterin reductase-like flavin-dependent oxidoreductase (Luciferase family)</fullName>
    </submittedName>
</protein>
<evidence type="ECO:0000256" key="1">
    <source>
        <dbReference type="ARBA" id="ARBA00023002"/>
    </source>
</evidence>
<name>A0A9X2K7X6_9ACTN</name>
<keyword evidence="1" id="KW-0560">Oxidoreductase</keyword>
<dbReference type="EMBL" id="JAMZEB010000002">
    <property type="protein sequence ID" value="MCP2360251.1"/>
    <property type="molecule type" value="Genomic_DNA"/>
</dbReference>
<dbReference type="InterPro" id="IPR036661">
    <property type="entry name" value="Luciferase-like_sf"/>
</dbReference>
<dbReference type="GO" id="GO:0016705">
    <property type="term" value="F:oxidoreductase activity, acting on paired donors, with incorporation or reduction of molecular oxygen"/>
    <property type="evidence" value="ECO:0007669"/>
    <property type="project" value="InterPro"/>
</dbReference>
<gene>
    <name evidence="4" type="ORF">HD597_007271</name>
</gene>
<sequence length="322" mass="33971">MHVGLGLPVTDPESLLDWASRAEAGPFTTLGLLDRLVYDNPEPLVTLAVLAGATTRIRLQTEVLLPPLRETALLAKQAATLDRLSGGRFVLGVGVGGRADDHVAAGTDLRTRGRRMDEQLATMRRLWSGEPYGPGAGPIGPAPFRPGGPEVLIGGFKPRALERVARWGDGFLAAAPPSWAGGLFDTVRTAWTAHGRDGSPRIVAQVGAALGPEPVVEEARAAMAAYYASSGVADYMVSGMLTTPGAIRGAIAQLGDLGADEVMLYCFGRDPEQAAWIRRGRGPRSRRPPRRRAGWRGTAASPPAGGAARRAPGPTRSAARRR</sequence>
<keyword evidence="4" id="KW-0503">Monooxygenase</keyword>
<feature type="compositionally biased region" description="Low complexity" evidence="2">
    <location>
        <begin position="295"/>
        <end position="322"/>
    </location>
</feature>
<evidence type="ECO:0000259" key="3">
    <source>
        <dbReference type="Pfam" id="PF00296"/>
    </source>
</evidence>
<dbReference type="GO" id="GO:0004497">
    <property type="term" value="F:monooxygenase activity"/>
    <property type="evidence" value="ECO:0007669"/>
    <property type="project" value="UniProtKB-KW"/>
</dbReference>
<evidence type="ECO:0000313" key="4">
    <source>
        <dbReference type="EMBL" id="MCP2360251.1"/>
    </source>
</evidence>
<reference evidence="4" key="1">
    <citation type="submission" date="2022-06" db="EMBL/GenBank/DDBJ databases">
        <title>Sequencing the genomes of 1000 actinobacteria strains.</title>
        <authorList>
            <person name="Klenk H.-P."/>
        </authorList>
    </citation>
    <scope>NUCLEOTIDE SEQUENCE</scope>
    <source>
        <strain evidence="4">DSM 46694</strain>
    </source>
</reference>
<feature type="domain" description="Luciferase-like" evidence="3">
    <location>
        <begin position="10"/>
        <end position="238"/>
    </location>
</feature>
<dbReference type="Proteomes" id="UP001139648">
    <property type="component" value="Unassembled WGS sequence"/>
</dbReference>
<dbReference type="AlphaFoldDB" id="A0A9X2K7X6"/>
<feature type="region of interest" description="Disordered" evidence="2">
    <location>
        <begin position="278"/>
        <end position="322"/>
    </location>
</feature>
<proteinExistence type="predicted"/>
<feature type="compositionally biased region" description="Basic residues" evidence="2">
    <location>
        <begin position="278"/>
        <end position="294"/>
    </location>
</feature>
<dbReference type="RefSeq" id="WP_253748004.1">
    <property type="nucleotide sequence ID" value="NZ_BAABKA010000066.1"/>
</dbReference>
<evidence type="ECO:0000256" key="2">
    <source>
        <dbReference type="SAM" id="MobiDB-lite"/>
    </source>
</evidence>
<keyword evidence="5" id="KW-1185">Reference proteome</keyword>
<comment type="caution">
    <text evidence="4">The sequence shown here is derived from an EMBL/GenBank/DDBJ whole genome shotgun (WGS) entry which is preliminary data.</text>
</comment>
<dbReference type="PANTHER" id="PTHR43244">
    <property type="match status" value="1"/>
</dbReference>
<dbReference type="Gene3D" id="3.20.20.30">
    <property type="entry name" value="Luciferase-like domain"/>
    <property type="match status" value="1"/>
</dbReference>
<accession>A0A9X2K7X6</accession>
<organism evidence="4 5">
    <name type="scientific">Nonomuraea thailandensis</name>
    <dbReference type="NCBI Taxonomy" id="1188745"/>
    <lineage>
        <taxon>Bacteria</taxon>
        <taxon>Bacillati</taxon>
        <taxon>Actinomycetota</taxon>
        <taxon>Actinomycetes</taxon>
        <taxon>Streptosporangiales</taxon>
        <taxon>Streptosporangiaceae</taxon>
        <taxon>Nonomuraea</taxon>
    </lineage>
</organism>
<dbReference type="InterPro" id="IPR011251">
    <property type="entry name" value="Luciferase-like_dom"/>
</dbReference>
<dbReference type="PANTHER" id="PTHR43244:SF1">
    <property type="entry name" value="5,10-METHYLENETETRAHYDROMETHANOPTERIN REDUCTASE"/>
    <property type="match status" value="1"/>
</dbReference>